<keyword evidence="1" id="KW-0812">Transmembrane</keyword>
<proteinExistence type="predicted"/>
<sequence>MKKITIAVLAGIIGTVVMTVVMMVGSMMGMPKMSPPNMLSEMLGIPVAMGWMMHFMIGIVFAFSYVFLFDRLLKISNRYLKGAVFGMLVFVFAQIVMAIMPTPKMEGSMVLIAIGSIMGHIIFGIAVTLTAGNAYCSKKCCQTNKYSIQRHE</sequence>
<keyword evidence="1" id="KW-0472">Membrane</keyword>
<accession>A0AAE4P1W0</accession>
<dbReference type="Pfam" id="PF20587">
    <property type="entry name" value="DUF6789"/>
    <property type="match status" value="1"/>
</dbReference>
<feature type="transmembrane region" description="Helical" evidence="1">
    <location>
        <begin position="48"/>
        <end position="68"/>
    </location>
</feature>
<feature type="transmembrane region" description="Helical" evidence="1">
    <location>
        <begin position="107"/>
        <end position="129"/>
    </location>
</feature>
<dbReference type="InterPro" id="IPR046739">
    <property type="entry name" value="DUF6789"/>
</dbReference>
<reference evidence="2" key="1">
    <citation type="submission" date="2023-02" db="EMBL/GenBank/DDBJ databases">
        <title>Elizabethkingia anophelis draft genomes.</title>
        <authorList>
            <person name="Nicholson A.C."/>
            <person name="Whitney A.M."/>
            <person name="Humrighouse B.W."/>
            <person name="Villarma A."/>
            <person name="Bell M."/>
            <person name="Mcquiston J."/>
        </authorList>
    </citation>
    <scope>NUCLEOTIDE SEQUENCE</scope>
    <source>
        <strain evidence="2">B4955</strain>
    </source>
</reference>
<evidence type="ECO:0000256" key="1">
    <source>
        <dbReference type="SAM" id="Phobius"/>
    </source>
</evidence>
<feature type="transmembrane region" description="Helical" evidence="1">
    <location>
        <begin position="7"/>
        <end position="28"/>
    </location>
</feature>
<dbReference type="AlphaFoldDB" id="A0AAE4P1W0"/>
<comment type="caution">
    <text evidence="2">The sequence shown here is derived from an EMBL/GenBank/DDBJ whole genome shotgun (WGS) entry which is preliminary data.</text>
</comment>
<name>A0AAE4P1W0_9FLAO</name>
<feature type="transmembrane region" description="Helical" evidence="1">
    <location>
        <begin position="80"/>
        <end position="101"/>
    </location>
</feature>
<keyword evidence="1" id="KW-1133">Transmembrane helix</keyword>
<protein>
    <submittedName>
        <fullName evidence="2">Uncharacterized protein</fullName>
    </submittedName>
</protein>
<evidence type="ECO:0000313" key="3">
    <source>
        <dbReference type="Proteomes" id="UP001189000"/>
    </source>
</evidence>
<organism evidence="2 3">
    <name type="scientific">Elizabethkingia anophelis</name>
    <dbReference type="NCBI Taxonomy" id="1117645"/>
    <lineage>
        <taxon>Bacteria</taxon>
        <taxon>Pseudomonadati</taxon>
        <taxon>Bacteroidota</taxon>
        <taxon>Flavobacteriia</taxon>
        <taxon>Flavobacteriales</taxon>
        <taxon>Weeksellaceae</taxon>
        <taxon>Elizabethkingia</taxon>
    </lineage>
</organism>
<dbReference type="Proteomes" id="UP001189000">
    <property type="component" value="Unassembled WGS sequence"/>
</dbReference>
<evidence type="ECO:0000313" key="2">
    <source>
        <dbReference type="EMBL" id="MDV3664399.1"/>
    </source>
</evidence>
<dbReference type="EMBL" id="NWGY01000011">
    <property type="protein sequence ID" value="MDV3664399.1"/>
    <property type="molecule type" value="Genomic_DNA"/>
</dbReference>
<gene>
    <name evidence="2" type="ORF">CMU51_10040</name>
</gene>